<name>A0A1I3PVG8_9BACT</name>
<protein>
    <submittedName>
        <fullName evidence="2">Transferase hexapeptide (Six repeat-containing protein)</fullName>
    </submittedName>
</protein>
<dbReference type="Gene3D" id="2.160.10.10">
    <property type="entry name" value="Hexapeptide repeat proteins"/>
    <property type="match status" value="1"/>
</dbReference>
<reference evidence="3" key="1">
    <citation type="submission" date="2016-10" db="EMBL/GenBank/DDBJ databases">
        <authorList>
            <person name="Varghese N."/>
            <person name="Submissions S."/>
        </authorList>
    </citation>
    <scope>NUCLEOTIDE SEQUENCE [LARGE SCALE GENOMIC DNA]</scope>
    <source>
        <strain evidence="3">DSM 5918</strain>
    </source>
</reference>
<evidence type="ECO:0000313" key="3">
    <source>
        <dbReference type="Proteomes" id="UP000198635"/>
    </source>
</evidence>
<organism evidence="2 3">
    <name type="scientific">Desulfomicrobium apsheronum</name>
    <dbReference type="NCBI Taxonomy" id="52560"/>
    <lineage>
        <taxon>Bacteria</taxon>
        <taxon>Pseudomonadati</taxon>
        <taxon>Thermodesulfobacteriota</taxon>
        <taxon>Desulfovibrionia</taxon>
        <taxon>Desulfovibrionales</taxon>
        <taxon>Desulfomicrobiaceae</taxon>
        <taxon>Desulfomicrobium</taxon>
    </lineage>
</organism>
<keyword evidence="1" id="KW-0472">Membrane</keyword>
<proteinExistence type="predicted"/>
<dbReference type="OrthoDB" id="272049at2"/>
<dbReference type="CDD" id="cd04647">
    <property type="entry name" value="LbH_MAT_like"/>
    <property type="match status" value="1"/>
</dbReference>
<dbReference type="GO" id="GO:0016740">
    <property type="term" value="F:transferase activity"/>
    <property type="evidence" value="ECO:0007669"/>
    <property type="project" value="UniProtKB-KW"/>
</dbReference>
<evidence type="ECO:0000313" key="2">
    <source>
        <dbReference type="EMBL" id="SFJ25191.1"/>
    </source>
</evidence>
<evidence type="ECO:0000256" key="1">
    <source>
        <dbReference type="SAM" id="Phobius"/>
    </source>
</evidence>
<dbReference type="Proteomes" id="UP000198635">
    <property type="component" value="Unassembled WGS sequence"/>
</dbReference>
<dbReference type="EMBL" id="FORX01000002">
    <property type="protein sequence ID" value="SFJ25191.1"/>
    <property type="molecule type" value="Genomic_DNA"/>
</dbReference>
<accession>A0A1I3PVG8</accession>
<keyword evidence="2" id="KW-0808">Transferase</keyword>
<sequence>MLRQNVKKYVGYVFLAIAFPFAVPYRVTNSRGVFTTTGQLLSLLPGKVGGYLRSAFYRLTLKKCGRRLYVDYGSYFSQPSAEINDDVFISTYCIIGNAKIGNNVAVSPNSHILSGRRQHASFQKDVPILWQSGGVFEQITVGENSWIGQASVVMADIGRQNIIGAGSVVVKKTGDYEVHAGNPARLIRKLF</sequence>
<feature type="transmembrane region" description="Helical" evidence="1">
    <location>
        <begin position="9"/>
        <end position="27"/>
    </location>
</feature>
<keyword evidence="1" id="KW-0812">Transmembrane</keyword>
<keyword evidence="1" id="KW-1133">Transmembrane helix</keyword>
<keyword evidence="3" id="KW-1185">Reference proteome</keyword>
<dbReference type="PANTHER" id="PTHR23416">
    <property type="entry name" value="SIALIC ACID SYNTHASE-RELATED"/>
    <property type="match status" value="1"/>
</dbReference>
<dbReference type="AlphaFoldDB" id="A0A1I3PVG8"/>
<dbReference type="SUPFAM" id="SSF51161">
    <property type="entry name" value="Trimeric LpxA-like enzymes"/>
    <property type="match status" value="1"/>
</dbReference>
<dbReference type="InterPro" id="IPR011004">
    <property type="entry name" value="Trimer_LpxA-like_sf"/>
</dbReference>
<dbReference type="STRING" id="52560.SAMN04488082_102120"/>
<dbReference type="InterPro" id="IPR051159">
    <property type="entry name" value="Hexapeptide_acetyltransf"/>
</dbReference>
<gene>
    <name evidence="2" type="ORF">SAMN04488082_102120</name>
</gene>